<comment type="caution">
    <text evidence="2">The sequence shown here is derived from an EMBL/GenBank/DDBJ whole genome shotgun (WGS) entry which is preliminary data.</text>
</comment>
<evidence type="ECO:0000313" key="2">
    <source>
        <dbReference type="EMBL" id="GAA0737746.1"/>
    </source>
</evidence>
<keyword evidence="3" id="KW-1185">Reference proteome</keyword>
<dbReference type="EMBL" id="BAAACG010000008">
    <property type="protein sequence ID" value="GAA0737746.1"/>
    <property type="molecule type" value="Genomic_DNA"/>
</dbReference>
<dbReference type="RefSeq" id="WP_343760315.1">
    <property type="nucleotide sequence ID" value="NZ_BAAACG010000008.1"/>
</dbReference>
<reference evidence="3" key="1">
    <citation type="journal article" date="2019" name="Int. J. Syst. Evol. Microbiol.">
        <title>The Global Catalogue of Microorganisms (GCM) 10K type strain sequencing project: providing services to taxonomists for standard genome sequencing and annotation.</title>
        <authorList>
            <consortium name="The Broad Institute Genomics Platform"/>
            <consortium name="The Broad Institute Genome Sequencing Center for Infectious Disease"/>
            <person name="Wu L."/>
            <person name="Ma J."/>
        </authorList>
    </citation>
    <scope>NUCLEOTIDE SEQUENCE [LARGE SCALE GENOMIC DNA]</scope>
    <source>
        <strain evidence="3">JCM 1407</strain>
    </source>
</reference>
<evidence type="ECO:0000259" key="1">
    <source>
        <dbReference type="Pfam" id="PF01464"/>
    </source>
</evidence>
<evidence type="ECO:0000313" key="3">
    <source>
        <dbReference type="Proteomes" id="UP001501510"/>
    </source>
</evidence>
<feature type="domain" description="Transglycosylase SLT" evidence="1">
    <location>
        <begin position="34"/>
        <end position="115"/>
    </location>
</feature>
<dbReference type="Proteomes" id="UP001501510">
    <property type="component" value="Unassembled WGS sequence"/>
</dbReference>
<name>A0ABP3UL99_9CLOT</name>
<dbReference type="InterPro" id="IPR023346">
    <property type="entry name" value="Lysozyme-like_dom_sf"/>
</dbReference>
<organism evidence="2 3">
    <name type="scientific">Clostridium oceanicum</name>
    <dbReference type="NCBI Taxonomy" id="1543"/>
    <lineage>
        <taxon>Bacteria</taxon>
        <taxon>Bacillati</taxon>
        <taxon>Bacillota</taxon>
        <taxon>Clostridia</taxon>
        <taxon>Eubacteriales</taxon>
        <taxon>Clostridiaceae</taxon>
        <taxon>Clostridium</taxon>
    </lineage>
</organism>
<sequence length="162" mass="19080">MKKIIALIVIAFIIVSGYIVSSNYIYPVKYQDSLKKYSKKYNIDVRLLASIIYTESGFRDLKYEKGKPSGLTQMKDKVIDNIAKEMGMKDFKIEQIENPEIAIKMTSWYLKNKCDDNSKDLDKIIRKWALRNRKNKSEEEINSYIKMVKRTKGMYKIFHLSL</sequence>
<accession>A0ABP3UL99</accession>
<dbReference type="Gene3D" id="1.10.530.10">
    <property type="match status" value="1"/>
</dbReference>
<gene>
    <name evidence="2" type="ORF">GCM10008906_14270</name>
</gene>
<proteinExistence type="predicted"/>
<dbReference type="InterPro" id="IPR008258">
    <property type="entry name" value="Transglycosylase_SLT_dom_1"/>
</dbReference>
<dbReference type="Pfam" id="PF01464">
    <property type="entry name" value="SLT"/>
    <property type="match status" value="1"/>
</dbReference>
<dbReference type="SUPFAM" id="SSF53955">
    <property type="entry name" value="Lysozyme-like"/>
    <property type="match status" value="1"/>
</dbReference>
<protein>
    <recommendedName>
        <fullName evidence="1">Transglycosylase SLT domain-containing protein</fullName>
    </recommendedName>
</protein>